<dbReference type="Proteomes" id="UP000650511">
    <property type="component" value="Unassembled WGS sequence"/>
</dbReference>
<gene>
    <name evidence="2" type="ORF">GCM10011354_00520</name>
</gene>
<feature type="coiled-coil region" evidence="1">
    <location>
        <begin position="2"/>
        <end position="29"/>
    </location>
</feature>
<organism evidence="2 3">
    <name type="scientific">Egicoccus halophilus</name>
    <dbReference type="NCBI Taxonomy" id="1670830"/>
    <lineage>
        <taxon>Bacteria</taxon>
        <taxon>Bacillati</taxon>
        <taxon>Actinomycetota</taxon>
        <taxon>Nitriliruptoria</taxon>
        <taxon>Egicoccales</taxon>
        <taxon>Egicoccaceae</taxon>
        <taxon>Egicoccus</taxon>
    </lineage>
</organism>
<dbReference type="RefSeq" id="WP_165403747.1">
    <property type="nucleotide sequence ID" value="NZ_BMHA01000001.1"/>
</dbReference>
<dbReference type="AlphaFoldDB" id="A0A8J3AB04"/>
<dbReference type="EMBL" id="BMHA01000001">
    <property type="protein sequence ID" value="GGI02486.1"/>
    <property type="molecule type" value="Genomic_DNA"/>
</dbReference>
<comment type="caution">
    <text evidence="2">The sequence shown here is derived from an EMBL/GenBank/DDBJ whole genome shotgun (WGS) entry which is preliminary data.</text>
</comment>
<sequence length="45" mass="5189">MSADERARLKELEAENAKLCMERDLLKRTVAFWVKESPQLRAIAA</sequence>
<protein>
    <recommendedName>
        <fullName evidence="4">Transposase</fullName>
    </recommendedName>
</protein>
<keyword evidence="1" id="KW-0175">Coiled coil</keyword>
<evidence type="ECO:0000313" key="3">
    <source>
        <dbReference type="Proteomes" id="UP000650511"/>
    </source>
</evidence>
<keyword evidence="3" id="KW-1185">Reference proteome</keyword>
<proteinExistence type="predicted"/>
<accession>A0A8J3AB04</accession>
<evidence type="ECO:0000256" key="1">
    <source>
        <dbReference type="SAM" id="Coils"/>
    </source>
</evidence>
<reference evidence="2" key="2">
    <citation type="submission" date="2020-09" db="EMBL/GenBank/DDBJ databases">
        <authorList>
            <person name="Sun Q."/>
            <person name="Zhou Y."/>
        </authorList>
    </citation>
    <scope>NUCLEOTIDE SEQUENCE</scope>
    <source>
        <strain evidence="2">CGMCC 1.14988</strain>
    </source>
</reference>
<name>A0A8J3AB04_9ACTN</name>
<evidence type="ECO:0000313" key="2">
    <source>
        <dbReference type="EMBL" id="GGI02486.1"/>
    </source>
</evidence>
<reference evidence="2" key="1">
    <citation type="journal article" date="2014" name="Int. J. Syst. Evol. Microbiol.">
        <title>Complete genome sequence of Corynebacterium casei LMG S-19264T (=DSM 44701T), isolated from a smear-ripened cheese.</title>
        <authorList>
            <consortium name="US DOE Joint Genome Institute (JGI-PGF)"/>
            <person name="Walter F."/>
            <person name="Albersmeier A."/>
            <person name="Kalinowski J."/>
            <person name="Ruckert C."/>
        </authorList>
    </citation>
    <scope>NUCLEOTIDE SEQUENCE</scope>
    <source>
        <strain evidence="2">CGMCC 1.14988</strain>
    </source>
</reference>
<evidence type="ECO:0008006" key="4">
    <source>
        <dbReference type="Google" id="ProtNLM"/>
    </source>
</evidence>